<protein>
    <submittedName>
        <fullName evidence="1">Uncharacterized beta-barrel protein YwiB, DUF1934 family</fullName>
    </submittedName>
</protein>
<dbReference type="Proteomes" id="UP000199376">
    <property type="component" value="Unassembled WGS sequence"/>
</dbReference>
<dbReference type="OrthoDB" id="2151645at2"/>
<dbReference type="SUPFAM" id="SSF50814">
    <property type="entry name" value="Lipocalins"/>
    <property type="match status" value="1"/>
</dbReference>
<dbReference type="Pfam" id="PF09148">
    <property type="entry name" value="DUF1934"/>
    <property type="match status" value="1"/>
</dbReference>
<dbReference type="InterPro" id="IPR012674">
    <property type="entry name" value="Calycin"/>
</dbReference>
<dbReference type="RefSeq" id="WP_091501061.1">
    <property type="nucleotide sequence ID" value="NZ_FOLI01000001.1"/>
</dbReference>
<organism evidence="1 2">
    <name type="scientific">Fructobacillus durionis</name>
    <dbReference type="NCBI Taxonomy" id="283737"/>
    <lineage>
        <taxon>Bacteria</taxon>
        <taxon>Bacillati</taxon>
        <taxon>Bacillota</taxon>
        <taxon>Bacilli</taxon>
        <taxon>Lactobacillales</taxon>
        <taxon>Lactobacillaceae</taxon>
        <taxon>Fructobacillus</taxon>
    </lineage>
</organism>
<name>A0A1I1DVJ0_9LACO</name>
<dbReference type="InterPro" id="IPR015231">
    <property type="entry name" value="DUF1934"/>
</dbReference>
<dbReference type="AlphaFoldDB" id="A0A1I1DVJ0"/>
<gene>
    <name evidence="1" type="ORF">SAMN05660453_0135</name>
</gene>
<dbReference type="Gene3D" id="2.40.128.20">
    <property type="match status" value="1"/>
</dbReference>
<proteinExistence type="predicted"/>
<keyword evidence="2" id="KW-1185">Reference proteome</keyword>
<reference evidence="1 2" key="1">
    <citation type="submission" date="2016-10" db="EMBL/GenBank/DDBJ databases">
        <authorList>
            <person name="de Groot N.N."/>
        </authorList>
    </citation>
    <scope>NUCLEOTIDE SEQUENCE [LARGE SCALE GENOMIC DNA]</scope>
    <source>
        <strain evidence="1 2">DSM 19113</strain>
    </source>
</reference>
<dbReference type="EMBL" id="FOLI01000001">
    <property type="protein sequence ID" value="SFB78422.1"/>
    <property type="molecule type" value="Genomic_DNA"/>
</dbReference>
<evidence type="ECO:0000313" key="1">
    <source>
        <dbReference type="EMBL" id="SFB78422.1"/>
    </source>
</evidence>
<sequence length="140" mass="15494">MAGQAVKVTFESKIVQDEGDESYTIEADGRLVQKGAAWYLTYEEVLEEQPVTKVLVKIEPDHVAITRTNVTKTRLVFERGLVDHQPYQTAAGVMMLGTNTSELLIDIDEEELLGKVALSYSLSANGEVVGQYQVSLQFAQ</sequence>
<dbReference type="STRING" id="283737.SAMN05660453_0135"/>
<evidence type="ECO:0000313" key="2">
    <source>
        <dbReference type="Proteomes" id="UP000199376"/>
    </source>
</evidence>
<accession>A0A1I1DVJ0</accession>